<gene>
    <name evidence="2" type="ORF">SAMN02745775_1017</name>
</gene>
<reference evidence="2 3" key="1">
    <citation type="submission" date="2016-10" db="EMBL/GenBank/DDBJ databases">
        <authorList>
            <person name="de Groot N.N."/>
        </authorList>
    </citation>
    <scope>NUCLEOTIDE SEQUENCE [LARGE SCALE GENOMIC DNA]</scope>
    <source>
        <strain evidence="2 3">DSM 19981</strain>
    </source>
</reference>
<dbReference type="AlphaFoldDB" id="A0A1I3X5W5"/>
<evidence type="ECO:0000313" key="2">
    <source>
        <dbReference type="EMBL" id="SFK14993.1"/>
    </source>
</evidence>
<dbReference type="STRING" id="1123062.SAMN02745775_1017"/>
<organism evidence="2 3">
    <name type="scientific">Falsiroseomonas stagni DSM 19981</name>
    <dbReference type="NCBI Taxonomy" id="1123062"/>
    <lineage>
        <taxon>Bacteria</taxon>
        <taxon>Pseudomonadati</taxon>
        <taxon>Pseudomonadota</taxon>
        <taxon>Alphaproteobacteria</taxon>
        <taxon>Acetobacterales</taxon>
        <taxon>Roseomonadaceae</taxon>
        <taxon>Falsiroseomonas</taxon>
    </lineage>
</organism>
<dbReference type="GO" id="GO:0003824">
    <property type="term" value="F:catalytic activity"/>
    <property type="evidence" value="ECO:0007669"/>
    <property type="project" value="InterPro"/>
</dbReference>
<accession>A0A1I3X5W5</accession>
<dbReference type="EMBL" id="FOSQ01000001">
    <property type="protein sequence ID" value="SFK14993.1"/>
    <property type="molecule type" value="Genomic_DNA"/>
</dbReference>
<dbReference type="InterPro" id="IPR011234">
    <property type="entry name" value="Fumarylacetoacetase-like_C"/>
</dbReference>
<dbReference type="Gene3D" id="3.90.850.10">
    <property type="entry name" value="Fumarylacetoacetase-like, C-terminal domain"/>
    <property type="match status" value="1"/>
</dbReference>
<dbReference type="Proteomes" id="UP000199473">
    <property type="component" value="Unassembled WGS sequence"/>
</dbReference>
<keyword evidence="3" id="KW-1185">Reference proteome</keyword>
<sequence length="262" mass="27354">MFDAPQTRDARIAGAAALLADIRRGRRDKPEGLPAVLCPLDQAEAEAVQIATYAALGWSIAGWKVGRANAHVFAAPLPDAALAPVSDKPLRLPLHSGMELEVALRLTRALSAADLATLTPAAMPDMAEMVMLFELVESRYAPGAKPSDLEKIADVVSNGCCVVGPSVGRWTWPDVENAAMRLTVDGIEVAKHEGTHRAMPIAALIEAWRDRCLVIGHAPTAGEVVTLGSLTGMLPVPAAGGVLHGEFAGRGTLTITVGPLGA</sequence>
<dbReference type="Pfam" id="PF01557">
    <property type="entry name" value="FAA_hydrolase"/>
    <property type="match status" value="1"/>
</dbReference>
<dbReference type="SUPFAM" id="SSF56529">
    <property type="entry name" value="FAH"/>
    <property type="match status" value="1"/>
</dbReference>
<feature type="domain" description="Fumarylacetoacetase-like C-terminal" evidence="1">
    <location>
        <begin position="87"/>
        <end position="257"/>
    </location>
</feature>
<evidence type="ECO:0000259" key="1">
    <source>
        <dbReference type="Pfam" id="PF01557"/>
    </source>
</evidence>
<evidence type="ECO:0000313" key="3">
    <source>
        <dbReference type="Proteomes" id="UP000199473"/>
    </source>
</evidence>
<dbReference type="OrthoDB" id="9792137at2"/>
<protein>
    <submittedName>
        <fullName evidence="2">2-keto-4-pentenoate hydratase</fullName>
    </submittedName>
</protein>
<proteinExistence type="predicted"/>
<dbReference type="InterPro" id="IPR036663">
    <property type="entry name" value="Fumarylacetoacetase_C_sf"/>
</dbReference>
<dbReference type="RefSeq" id="WP_092953640.1">
    <property type="nucleotide sequence ID" value="NZ_FOSQ01000001.1"/>
</dbReference>
<name>A0A1I3X5W5_9PROT</name>